<dbReference type="Gene3D" id="3.40.50.410">
    <property type="entry name" value="von Willebrand factor, type A domain"/>
    <property type="match status" value="1"/>
</dbReference>
<dbReference type="PANTHER" id="PTHR10338">
    <property type="entry name" value="INTER-ALPHA-TRYPSIN INHIBITOR HEAVY CHAIN FAMILY MEMBER"/>
    <property type="match status" value="1"/>
</dbReference>
<proteinExistence type="predicted"/>
<reference evidence="1 2" key="1">
    <citation type="submission" date="2024-05" db="EMBL/GenBank/DDBJ databases">
        <title>Genome sequencing and assembly of Indian major carp, Cirrhinus mrigala (Hamilton, 1822).</title>
        <authorList>
            <person name="Mohindra V."/>
            <person name="Chowdhury L.M."/>
            <person name="Lal K."/>
            <person name="Jena J.K."/>
        </authorList>
    </citation>
    <scope>NUCLEOTIDE SEQUENCE [LARGE SCALE GENOMIC DNA]</scope>
    <source>
        <strain evidence="1">CM1030</strain>
        <tissue evidence="1">Blood</tissue>
    </source>
</reference>
<evidence type="ECO:0000313" key="1">
    <source>
        <dbReference type="EMBL" id="KAL0195812.1"/>
    </source>
</evidence>
<evidence type="ECO:0000313" key="2">
    <source>
        <dbReference type="Proteomes" id="UP001529510"/>
    </source>
</evidence>
<dbReference type="AlphaFoldDB" id="A0ABD0RBE1"/>
<comment type="caution">
    <text evidence="1">The sequence shown here is derived from an EMBL/GenBank/DDBJ whole genome shotgun (WGS) entry which is preliminary data.</text>
</comment>
<sequence>TVEAMKAILDDLLLDDSFSIIDFNHNVRCWSEDLVQASSIQVDEAKKYVQSIKPNG</sequence>
<gene>
    <name evidence="1" type="ORF">M9458_009384</name>
</gene>
<name>A0ABD0RBE1_CIRMR</name>
<accession>A0ABD0RBE1</accession>
<dbReference type="InterPro" id="IPR036465">
    <property type="entry name" value="vWFA_dom_sf"/>
</dbReference>
<dbReference type="EMBL" id="JAMKFB020000004">
    <property type="protein sequence ID" value="KAL0195812.1"/>
    <property type="molecule type" value="Genomic_DNA"/>
</dbReference>
<dbReference type="Proteomes" id="UP001529510">
    <property type="component" value="Unassembled WGS sequence"/>
</dbReference>
<feature type="non-terminal residue" evidence="1">
    <location>
        <position position="1"/>
    </location>
</feature>
<keyword evidence="2" id="KW-1185">Reference proteome</keyword>
<dbReference type="PANTHER" id="PTHR10338:SF14">
    <property type="entry name" value="INTER-ALPHA-TRYPSIN INHIBITOR HEAVY CHAIN H2"/>
    <property type="match status" value="1"/>
</dbReference>
<dbReference type="InterPro" id="IPR050934">
    <property type="entry name" value="ITIH"/>
</dbReference>
<feature type="non-terminal residue" evidence="1">
    <location>
        <position position="56"/>
    </location>
</feature>
<protein>
    <submittedName>
        <fullName evidence="1">Uncharacterized protein</fullName>
    </submittedName>
</protein>
<organism evidence="1 2">
    <name type="scientific">Cirrhinus mrigala</name>
    <name type="common">Mrigala</name>
    <dbReference type="NCBI Taxonomy" id="683832"/>
    <lineage>
        <taxon>Eukaryota</taxon>
        <taxon>Metazoa</taxon>
        <taxon>Chordata</taxon>
        <taxon>Craniata</taxon>
        <taxon>Vertebrata</taxon>
        <taxon>Euteleostomi</taxon>
        <taxon>Actinopterygii</taxon>
        <taxon>Neopterygii</taxon>
        <taxon>Teleostei</taxon>
        <taxon>Ostariophysi</taxon>
        <taxon>Cypriniformes</taxon>
        <taxon>Cyprinidae</taxon>
        <taxon>Labeoninae</taxon>
        <taxon>Labeonini</taxon>
        <taxon>Cirrhinus</taxon>
    </lineage>
</organism>